<name>A0A927RPC8_9ACTN</name>
<dbReference type="Proteomes" id="UP000638648">
    <property type="component" value="Unassembled WGS sequence"/>
</dbReference>
<evidence type="ECO:0000313" key="2">
    <source>
        <dbReference type="EMBL" id="MBE1610998.1"/>
    </source>
</evidence>
<dbReference type="EMBL" id="JADBEM010000001">
    <property type="protein sequence ID" value="MBE1610998.1"/>
    <property type="molecule type" value="Genomic_DNA"/>
</dbReference>
<reference evidence="2" key="1">
    <citation type="submission" date="2020-10" db="EMBL/GenBank/DDBJ databases">
        <title>Sequencing the genomes of 1000 actinobacteria strains.</title>
        <authorList>
            <person name="Klenk H.-P."/>
        </authorList>
    </citation>
    <scope>NUCLEOTIDE SEQUENCE</scope>
    <source>
        <strain evidence="2">DSM 45354</strain>
    </source>
</reference>
<comment type="caution">
    <text evidence="2">The sequence shown here is derived from an EMBL/GenBank/DDBJ whole genome shotgun (WGS) entry which is preliminary data.</text>
</comment>
<evidence type="ECO:0000256" key="1">
    <source>
        <dbReference type="SAM" id="MobiDB-lite"/>
    </source>
</evidence>
<feature type="compositionally biased region" description="Polar residues" evidence="1">
    <location>
        <begin position="39"/>
        <end position="50"/>
    </location>
</feature>
<feature type="region of interest" description="Disordered" evidence="1">
    <location>
        <begin position="18"/>
        <end position="56"/>
    </location>
</feature>
<proteinExistence type="predicted"/>
<dbReference type="AlphaFoldDB" id="A0A927RPC8"/>
<evidence type="ECO:0000313" key="3">
    <source>
        <dbReference type="Proteomes" id="UP000638648"/>
    </source>
</evidence>
<protein>
    <submittedName>
        <fullName evidence="2">Uncharacterized protein</fullName>
    </submittedName>
</protein>
<organism evidence="2 3">
    <name type="scientific">Actinopolymorpha pittospori</name>
    <dbReference type="NCBI Taxonomy" id="648752"/>
    <lineage>
        <taxon>Bacteria</taxon>
        <taxon>Bacillati</taxon>
        <taxon>Actinomycetota</taxon>
        <taxon>Actinomycetes</taxon>
        <taxon>Propionibacteriales</taxon>
        <taxon>Actinopolymorphaceae</taxon>
        <taxon>Actinopolymorpha</taxon>
    </lineage>
</organism>
<accession>A0A927RPC8</accession>
<keyword evidence="3" id="KW-1185">Reference proteome</keyword>
<gene>
    <name evidence="2" type="ORF">HEB94_007846</name>
</gene>
<dbReference type="RefSeq" id="WP_192754281.1">
    <property type="nucleotide sequence ID" value="NZ_BAABJL010000042.1"/>
</dbReference>
<sequence length="56" mass="5739">MSSAAPHLSAEEVAVAVREQDERRVGDNVCPECQVASADPTSQAPTSEGASTPEGL</sequence>